<dbReference type="RefSeq" id="WP_133678660.1">
    <property type="nucleotide sequence ID" value="NZ_SNZP01000002.1"/>
</dbReference>
<keyword evidence="4 8" id="KW-0479">Metal-binding</keyword>
<comment type="catalytic activity">
    <reaction evidence="8">
        <text>L-tyrosyl-[protein] + ATP = O-(5'-adenylyl)-L-tyrosyl-[protein] + diphosphate</text>
        <dbReference type="Rhea" id="RHEA:54288"/>
        <dbReference type="Rhea" id="RHEA-COMP:10136"/>
        <dbReference type="Rhea" id="RHEA-COMP:13846"/>
        <dbReference type="ChEBI" id="CHEBI:30616"/>
        <dbReference type="ChEBI" id="CHEBI:33019"/>
        <dbReference type="ChEBI" id="CHEBI:46858"/>
        <dbReference type="ChEBI" id="CHEBI:83624"/>
        <dbReference type="EC" id="2.7.7.108"/>
    </reaction>
</comment>
<evidence type="ECO:0000256" key="2">
    <source>
        <dbReference type="ARBA" id="ARBA00022679"/>
    </source>
</evidence>
<dbReference type="GO" id="GO:0070733">
    <property type="term" value="F:AMPylase activity"/>
    <property type="evidence" value="ECO:0007669"/>
    <property type="project" value="UniProtKB-EC"/>
</dbReference>
<feature type="binding site" evidence="8">
    <location>
        <position position="179"/>
    </location>
    <ligand>
        <name>ATP</name>
        <dbReference type="ChEBI" id="CHEBI:30616"/>
    </ligand>
</feature>
<dbReference type="EC" id="2.7.7.-" evidence="8"/>
<keyword evidence="7 8" id="KW-0460">Magnesium</keyword>
<accession>A0A4R7BB91</accession>
<comment type="catalytic activity">
    <reaction evidence="8">
        <text>L-threonyl-[protein] + ATP = 3-O-(5'-adenylyl)-L-threonyl-[protein] + diphosphate</text>
        <dbReference type="Rhea" id="RHEA:54292"/>
        <dbReference type="Rhea" id="RHEA-COMP:11060"/>
        <dbReference type="Rhea" id="RHEA-COMP:13847"/>
        <dbReference type="ChEBI" id="CHEBI:30013"/>
        <dbReference type="ChEBI" id="CHEBI:30616"/>
        <dbReference type="ChEBI" id="CHEBI:33019"/>
        <dbReference type="ChEBI" id="CHEBI:138113"/>
        <dbReference type="EC" id="2.7.7.108"/>
    </reaction>
</comment>
<evidence type="ECO:0000256" key="8">
    <source>
        <dbReference type="HAMAP-Rule" id="MF_00692"/>
    </source>
</evidence>
<comment type="function">
    <text evidence="8">Nucleotidyltransferase involved in the post-translational modification of proteins. It can catalyze the addition of adenosine monophosphate (AMP) or uridine monophosphate (UMP) to a protein, resulting in modifications known as AMPylation and UMPylation.</text>
</comment>
<comment type="catalytic activity">
    <reaction evidence="8">
        <text>L-seryl-[protein] + ATP = 3-O-(5'-adenylyl)-L-seryl-[protein] + diphosphate</text>
        <dbReference type="Rhea" id="RHEA:58120"/>
        <dbReference type="Rhea" id="RHEA-COMP:9863"/>
        <dbReference type="Rhea" id="RHEA-COMP:15073"/>
        <dbReference type="ChEBI" id="CHEBI:29999"/>
        <dbReference type="ChEBI" id="CHEBI:30616"/>
        <dbReference type="ChEBI" id="CHEBI:33019"/>
        <dbReference type="ChEBI" id="CHEBI:142516"/>
        <dbReference type="EC" id="2.7.7.108"/>
    </reaction>
</comment>
<reference evidence="9 10" key="1">
    <citation type="submission" date="2019-03" db="EMBL/GenBank/DDBJ databases">
        <title>Genomic Encyclopedia of Type Strains, Phase III (KMG-III): the genomes of soil and plant-associated and newly described type strains.</title>
        <authorList>
            <person name="Whitman W."/>
        </authorList>
    </citation>
    <scope>NUCLEOTIDE SEQUENCE [LARGE SCALE GENOMIC DNA]</scope>
    <source>
        <strain evidence="9 10">CECT 8976</strain>
    </source>
</reference>
<evidence type="ECO:0000256" key="4">
    <source>
        <dbReference type="ARBA" id="ARBA00022723"/>
    </source>
</evidence>
<dbReference type="AlphaFoldDB" id="A0A4R7BB91"/>
<feature type="binding site" evidence="8">
    <location>
        <position position="87"/>
    </location>
    <ligand>
        <name>ATP</name>
        <dbReference type="ChEBI" id="CHEBI:30616"/>
    </ligand>
</feature>
<comment type="similarity">
    <text evidence="1 8">Belongs to the SELO family.</text>
</comment>
<feature type="binding site" evidence="8">
    <location>
        <position position="89"/>
    </location>
    <ligand>
        <name>ATP</name>
        <dbReference type="ChEBI" id="CHEBI:30616"/>
    </ligand>
</feature>
<protein>
    <recommendedName>
        <fullName evidence="8">Protein nucleotidyltransferase YdiU</fullName>
        <ecNumber evidence="8">2.7.7.-</ecNumber>
    </recommendedName>
    <alternativeName>
        <fullName evidence="8">Protein adenylyltransferase YdiU</fullName>
        <ecNumber evidence="8">2.7.7.108</ecNumber>
    </alternativeName>
    <alternativeName>
        <fullName evidence="8">Protein uridylyltransferase YdiU</fullName>
        <ecNumber evidence="8">2.7.7.-</ecNumber>
    </alternativeName>
</protein>
<dbReference type="OrthoDB" id="9776281at2"/>
<evidence type="ECO:0000256" key="5">
    <source>
        <dbReference type="ARBA" id="ARBA00022741"/>
    </source>
</evidence>
<feature type="binding site" evidence="8">
    <location>
        <position position="109"/>
    </location>
    <ligand>
        <name>ATP</name>
        <dbReference type="ChEBI" id="CHEBI:30616"/>
    </ligand>
</feature>
<feature type="active site" description="Proton acceptor" evidence="8">
    <location>
        <position position="248"/>
    </location>
</feature>
<keyword evidence="8" id="KW-0464">Manganese</keyword>
<evidence type="ECO:0000256" key="6">
    <source>
        <dbReference type="ARBA" id="ARBA00022840"/>
    </source>
</evidence>
<feature type="binding site" evidence="8">
    <location>
        <position position="258"/>
    </location>
    <ligand>
        <name>ATP</name>
        <dbReference type="ChEBI" id="CHEBI:30616"/>
    </ligand>
</feature>
<dbReference type="GO" id="GO:0030145">
    <property type="term" value="F:manganese ion binding"/>
    <property type="evidence" value="ECO:0007669"/>
    <property type="project" value="UniProtKB-UniRule"/>
</dbReference>
<proteinExistence type="inferred from homology"/>
<dbReference type="Proteomes" id="UP000295611">
    <property type="component" value="Unassembled WGS sequence"/>
</dbReference>
<feature type="binding site" evidence="8">
    <location>
        <position position="249"/>
    </location>
    <ligand>
        <name>Mg(2+)</name>
        <dbReference type="ChEBI" id="CHEBI:18420"/>
    </ligand>
</feature>
<feature type="binding site" evidence="8">
    <location>
        <position position="122"/>
    </location>
    <ligand>
        <name>ATP</name>
        <dbReference type="ChEBI" id="CHEBI:30616"/>
    </ligand>
</feature>
<dbReference type="GO" id="GO:0005524">
    <property type="term" value="F:ATP binding"/>
    <property type="evidence" value="ECO:0007669"/>
    <property type="project" value="UniProtKB-UniRule"/>
</dbReference>
<evidence type="ECO:0000313" key="10">
    <source>
        <dbReference type="Proteomes" id="UP000295611"/>
    </source>
</evidence>
<feature type="binding site" evidence="8">
    <location>
        <position position="90"/>
    </location>
    <ligand>
        <name>ATP</name>
        <dbReference type="ChEBI" id="CHEBI:30616"/>
    </ligand>
</feature>
<feature type="binding site" evidence="8">
    <location>
        <position position="172"/>
    </location>
    <ligand>
        <name>ATP</name>
        <dbReference type="ChEBI" id="CHEBI:30616"/>
    </ligand>
</feature>
<dbReference type="PANTHER" id="PTHR32057">
    <property type="entry name" value="PROTEIN ADENYLYLTRANSFERASE SELO, MITOCHONDRIAL"/>
    <property type="match status" value="1"/>
</dbReference>
<dbReference type="InterPro" id="IPR003846">
    <property type="entry name" value="SelO"/>
</dbReference>
<organism evidence="9 10">
    <name type="scientific">Paludibacterium purpuratum</name>
    <dbReference type="NCBI Taxonomy" id="1144873"/>
    <lineage>
        <taxon>Bacteria</taxon>
        <taxon>Pseudomonadati</taxon>
        <taxon>Pseudomonadota</taxon>
        <taxon>Betaproteobacteria</taxon>
        <taxon>Neisseriales</taxon>
        <taxon>Chromobacteriaceae</taxon>
        <taxon>Paludibacterium</taxon>
    </lineage>
</organism>
<comment type="catalytic activity">
    <reaction evidence="8">
        <text>L-histidyl-[protein] + UTP = N(tele)-(5'-uridylyl)-L-histidyl-[protein] + diphosphate</text>
        <dbReference type="Rhea" id="RHEA:83891"/>
        <dbReference type="Rhea" id="RHEA-COMP:9745"/>
        <dbReference type="Rhea" id="RHEA-COMP:20239"/>
        <dbReference type="ChEBI" id="CHEBI:29979"/>
        <dbReference type="ChEBI" id="CHEBI:33019"/>
        <dbReference type="ChEBI" id="CHEBI:46398"/>
        <dbReference type="ChEBI" id="CHEBI:233474"/>
    </reaction>
</comment>
<comment type="caution">
    <text evidence="9">The sequence shown here is derived from an EMBL/GenBank/DDBJ whole genome shotgun (WGS) entry which is preliminary data.</text>
</comment>
<keyword evidence="10" id="KW-1185">Reference proteome</keyword>
<dbReference type="EC" id="2.7.7.108" evidence="8"/>
<comment type="catalytic activity">
    <reaction evidence="8">
        <text>L-seryl-[protein] + UTP = O-(5'-uridylyl)-L-seryl-[protein] + diphosphate</text>
        <dbReference type="Rhea" id="RHEA:64604"/>
        <dbReference type="Rhea" id="RHEA-COMP:9863"/>
        <dbReference type="Rhea" id="RHEA-COMP:16635"/>
        <dbReference type="ChEBI" id="CHEBI:29999"/>
        <dbReference type="ChEBI" id="CHEBI:33019"/>
        <dbReference type="ChEBI" id="CHEBI:46398"/>
        <dbReference type="ChEBI" id="CHEBI:156051"/>
    </reaction>
</comment>
<dbReference type="PANTHER" id="PTHR32057:SF14">
    <property type="entry name" value="PROTEIN ADENYLYLTRANSFERASE SELO, MITOCHONDRIAL"/>
    <property type="match status" value="1"/>
</dbReference>
<keyword evidence="3 8" id="KW-0548">Nucleotidyltransferase</keyword>
<dbReference type="HAMAP" id="MF_00692">
    <property type="entry name" value="SelO"/>
    <property type="match status" value="1"/>
</dbReference>
<keyword evidence="5 8" id="KW-0547">Nucleotide-binding</keyword>
<gene>
    <name evidence="8" type="primary">ydiU</name>
    <name evidence="8" type="synonym">selO</name>
    <name evidence="9" type="ORF">DFP86_102367</name>
</gene>
<evidence type="ECO:0000256" key="1">
    <source>
        <dbReference type="ARBA" id="ARBA00009747"/>
    </source>
</evidence>
<comment type="catalytic activity">
    <reaction evidence="8">
        <text>L-tyrosyl-[protein] + UTP = O-(5'-uridylyl)-L-tyrosyl-[protein] + diphosphate</text>
        <dbReference type="Rhea" id="RHEA:83887"/>
        <dbReference type="Rhea" id="RHEA-COMP:10136"/>
        <dbReference type="Rhea" id="RHEA-COMP:20238"/>
        <dbReference type="ChEBI" id="CHEBI:33019"/>
        <dbReference type="ChEBI" id="CHEBI:46398"/>
        <dbReference type="ChEBI" id="CHEBI:46858"/>
        <dbReference type="ChEBI" id="CHEBI:90602"/>
    </reaction>
</comment>
<keyword evidence="2 8" id="KW-0808">Transferase</keyword>
<feature type="binding site" evidence="8">
    <location>
        <position position="258"/>
    </location>
    <ligand>
        <name>Mg(2+)</name>
        <dbReference type="ChEBI" id="CHEBI:18420"/>
    </ligand>
</feature>
<dbReference type="GO" id="GO:0000287">
    <property type="term" value="F:magnesium ion binding"/>
    <property type="evidence" value="ECO:0007669"/>
    <property type="project" value="UniProtKB-UniRule"/>
</dbReference>
<dbReference type="EMBL" id="SNZP01000002">
    <property type="protein sequence ID" value="TDR82250.1"/>
    <property type="molecule type" value="Genomic_DNA"/>
</dbReference>
<sequence>MTTDLPSFGQRFRSLPETFWRRVRPTPLRAPYWVTQNTALAAELGISAEVLDANLPLFAGSVLPPGVDSLAALYAGHQFGVYVPQLGDGRALLLGDLPSGGERMELQLKGAGQTPFSRMGDGRAVLRSSVREYLCSEAMHGLGIPTTRALCLAGSDETVWRETAETTAVVTRVAPSFIRFGSFEVFYHRGQHEALRQLADHVLQHHYPDCLSADQPYLALLAEVSRRTATLVAAWQAVGFCHGVMNSDNMSILGLTLDYGPFGFLDGFDVGHICNHSDTSGRYAYNQQPRVAHWNLSCLASALLPFVEEAELLAVLDRFPEWFGHAWLGAFRAKLGLSAAHEDDESLLQALLLLLHAQSVDFTVFFRRLSRLPLQGEMDELAGLFAEPDAWLAWRTRYRARLAAEGSLDPVRHHAMLAVNPKYILRNYLAEQAIARARDAHDFGEIERLRRCLARPFDEQPEFEDYAALPPAWAGEICLSCSS</sequence>
<dbReference type="NCBIfam" id="NF000658">
    <property type="entry name" value="PRK00029.1"/>
    <property type="match status" value="1"/>
</dbReference>
<evidence type="ECO:0000313" key="9">
    <source>
        <dbReference type="EMBL" id="TDR82250.1"/>
    </source>
</evidence>
<keyword evidence="6 8" id="KW-0067">ATP-binding</keyword>
<comment type="cofactor">
    <cofactor evidence="8">
        <name>Mg(2+)</name>
        <dbReference type="ChEBI" id="CHEBI:18420"/>
    </cofactor>
    <cofactor evidence="8">
        <name>Mn(2+)</name>
        <dbReference type="ChEBI" id="CHEBI:29035"/>
    </cofactor>
</comment>
<name>A0A4R7BB91_9NEIS</name>
<feature type="binding site" evidence="8">
    <location>
        <position position="121"/>
    </location>
    <ligand>
        <name>ATP</name>
        <dbReference type="ChEBI" id="CHEBI:30616"/>
    </ligand>
</feature>
<evidence type="ECO:0000256" key="3">
    <source>
        <dbReference type="ARBA" id="ARBA00022695"/>
    </source>
</evidence>
<evidence type="ECO:0000256" key="7">
    <source>
        <dbReference type="ARBA" id="ARBA00022842"/>
    </source>
</evidence>
<dbReference type="Pfam" id="PF02696">
    <property type="entry name" value="SelO"/>
    <property type="match status" value="1"/>
</dbReference>